<dbReference type="SUPFAM" id="SSF54001">
    <property type="entry name" value="Cysteine proteinases"/>
    <property type="match status" value="1"/>
</dbReference>
<reference evidence="5 6" key="1">
    <citation type="submission" date="2020-09" db="EMBL/GenBank/DDBJ databases">
        <title>De no assembly of potato wild relative species, Solanum commersonii.</title>
        <authorList>
            <person name="Cho K."/>
        </authorList>
    </citation>
    <scope>NUCLEOTIDE SEQUENCE [LARGE SCALE GENOMIC DNA]</scope>
    <source>
        <strain evidence="5">LZ3.2</strain>
        <tissue evidence="5">Leaf</tissue>
    </source>
</reference>
<proteinExistence type="inferred from homology"/>
<keyword evidence="3" id="KW-0378">Hydrolase</keyword>
<evidence type="ECO:0000313" key="5">
    <source>
        <dbReference type="EMBL" id="KAG5595575.1"/>
    </source>
</evidence>
<gene>
    <name evidence="5" type="ORF">H5410_036807</name>
</gene>
<evidence type="ECO:0000256" key="1">
    <source>
        <dbReference type="ARBA" id="ARBA00005234"/>
    </source>
</evidence>
<dbReference type="EMBL" id="JACXVP010000007">
    <property type="protein sequence ID" value="KAG5595575.1"/>
    <property type="molecule type" value="Genomic_DNA"/>
</dbReference>
<comment type="caution">
    <text evidence="5">The sequence shown here is derived from an EMBL/GenBank/DDBJ whole genome shotgun (WGS) entry which is preliminary data.</text>
</comment>
<feature type="domain" description="Ubiquitin-like protease family profile" evidence="4">
    <location>
        <begin position="9"/>
        <end position="303"/>
    </location>
</feature>
<dbReference type="AlphaFoldDB" id="A0A9J5Y6P9"/>
<accession>A0A9J5Y6P9</accession>
<keyword evidence="2" id="KW-0645">Protease</keyword>
<organism evidence="5 6">
    <name type="scientific">Solanum commersonii</name>
    <name type="common">Commerson's wild potato</name>
    <name type="synonym">Commerson's nightshade</name>
    <dbReference type="NCBI Taxonomy" id="4109"/>
    <lineage>
        <taxon>Eukaryota</taxon>
        <taxon>Viridiplantae</taxon>
        <taxon>Streptophyta</taxon>
        <taxon>Embryophyta</taxon>
        <taxon>Tracheophyta</taxon>
        <taxon>Spermatophyta</taxon>
        <taxon>Magnoliopsida</taxon>
        <taxon>eudicotyledons</taxon>
        <taxon>Gunneridae</taxon>
        <taxon>Pentapetalae</taxon>
        <taxon>asterids</taxon>
        <taxon>lamiids</taxon>
        <taxon>Solanales</taxon>
        <taxon>Solanaceae</taxon>
        <taxon>Solanoideae</taxon>
        <taxon>Solaneae</taxon>
        <taxon>Solanum</taxon>
    </lineage>
</organism>
<sequence>MWFHFGIFTVQKKNWLYKLAYKNQLLDDSRIDVILYYIRKRAKYSNNNDCLKICAAKDHLVHLQPLRILSRWTIWFCFTKLIGDTLTAPFHRQLDLFLLGLAHRNKRRSPGPSMTCQLGSAIFRPSFLRSFQPPCSFLPNCNFNNLIHNIWDVYYNFESNINKDSMKESILEYINGYRMHVAASWHTVGNILIPVNVKEIFHWILIVVSFNDRCIQIYDSLSGGALHDSKVENEIKKYAQLIPMYLSKSSFYGKKDIDISSHPKYKSHSEFDSFEMIYVKDIPQQTEGSFDCGLYVVAYADHISNGNGVPNSFDSEFTRIQYAALLWSY</sequence>
<dbReference type="PANTHER" id="PTHR31470">
    <property type="entry name" value="CYSTEINE PROTEINASES SUPERFAMILY PROTEIN-RELATED-RELATED"/>
    <property type="match status" value="1"/>
</dbReference>
<protein>
    <recommendedName>
        <fullName evidence="4">Ubiquitin-like protease family profile domain-containing protein</fullName>
    </recommendedName>
</protein>
<comment type="similarity">
    <text evidence="1">Belongs to the peptidase C48 family.</text>
</comment>
<dbReference type="GO" id="GO:0006508">
    <property type="term" value="P:proteolysis"/>
    <property type="evidence" value="ECO:0007669"/>
    <property type="project" value="UniProtKB-KW"/>
</dbReference>
<evidence type="ECO:0000259" key="4">
    <source>
        <dbReference type="PROSITE" id="PS50600"/>
    </source>
</evidence>
<dbReference type="Pfam" id="PF02902">
    <property type="entry name" value="Peptidase_C48"/>
    <property type="match status" value="1"/>
</dbReference>
<dbReference type="GO" id="GO:0008234">
    <property type="term" value="F:cysteine-type peptidase activity"/>
    <property type="evidence" value="ECO:0007669"/>
    <property type="project" value="InterPro"/>
</dbReference>
<dbReference type="Gene3D" id="3.40.395.10">
    <property type="entry name" value="Adenoviral Proteinase, Chain A"/>
    <property type="match status" value="1"/>
</dbReference>
<dbReference type="Proteomes" id="UP000824120">
    <property type="component" value="Chromosome 7"/>
</dbReference>
<dbReference type="OrthoDB" id="1305350at2759"/>
<dbReference type="PROSITE" id="PS50600">
    <property type="entry name" value="ULP_PROTEASE"/>
    <property type="match status" value="1"/>
</dbReference>
<evidence type="ECO:0000256" key="2">
    <source>
        <dbReference type="ARBA" id="ARBA00022670"/>
    </source>
</evidence>
<evidence type="ECO:0000313" key="6">
    <source>
        <dbReference type="Proteomes" id="UP000824120"/>
    </source>
</evidence>
<name>A0A9J5Y6P9_SOLCO</name>
<dbReference type="InterPro" id="IPR038765">
    <property type="entry name" value="Papain-like_cys_pep_sf"/>
</dbReference>
<dbReference type="InterPro" id="IPR003653">
    <property type="entry name" value="Peptidase_C48_C"/>
</dbReference>
<keyword evidence="6" id="KW-1185">Reference proteome</keyword>
<evidence type="ECO:0000256" key="3">
    <source>
        <dbReference type="ARBA" id="ARBA00022801"/>
    </source>
</evidence>
<dbReference type="PANTHER" id="PTHR31470:SF40">
    <property type="entry name" value="UBIQUITIN-LIKE PROTEASE FAMILY PROFILE DOMAIN-CONTAINING PROTEIN"/>
    <property type="match status" value="1"/>
</dbReference>